<protein>
    <submittedName>
        <fullName evidence="1">Uncharacterized protein</fullName>
    </submittedName>
</protein>
<name>A0A517QT68_9PLAN</name>
<dbReference type="KEGG" id="tpol:Mal48_41020"/>
<dbReference type="EMBL" id="CP036267">
    <property type="protein sequence ID" value="QDT34829.1"/>
    <property type="molecule type" value="Genomic_DNA"/>
</dbReference>
<evidence type="ECO:0000313" key="1">
    <source>
        <dbReference type="EMBL" id="QDT34829.1"/>
    </source>
</evidence>
<dbReference type="Proteomes" id="UP000315724">
    <property type="component" value="Chromosome"/>
</dbReference>
<accession>A0A517QT68</accession>
<evidence type="ECO:0000313" key="2">
    <source>
        <dbReference type="Proteomes" id="UP000315724"/>
    </source>
</evidence>
<gene>
    <name evidence="1" type="ORF">Mal48_41020</name>
</gene>
<dbReference type="AlphaFoldDB" id="A0A517QT68"/>
<organism evidence="1 2">
    <name type="scientific">Thalassoglobus polymorphus</name>
    <dbReference type="NCBI Taxonomy" id="2527994"/>
    <lineage>
        <taxon>Bacteria</taxon>
        <taxon>Pseudomonadati</taxon>
        <taxon>Planctomycetota</taxon>
        <taxon>Planctomycetia</taxon>
        <taxon>Planctomycetales</taxon>
        <taxon>Planctomycetaceae</taxon>
        <taxon>Thalassoglobus</taxon>
    </lineage>
</organism>
<keyword evidence="2" id="KW-1185">Reference proteome</keyword>
<reference evidence="1 2" key="1">
    <citation type="submission" date="2019-02" db="EMBL/GenBank/DDBJ databases">
        <title>Deep-cultivation of Planctomycetes and their phenomic and genomic characterization uncovers novel biology.</title>
        <authorList>
            <person name="Wiegand S."/>
            <person name="Jogler M."/>
            <person name="Boedeker C."/>
            <person name="Pinto D."/>
            <person name="Vollmers J."/>
            <person name="Rivas-Marin E."/>
            <person name="Kohn T."/>
            <person name="Peeters S.H."/>
            <person name="Heuer A."/>
            <person name="Rast P."/>
            <person name="Oberbeckmann S."/>
            <person name="Bunk B."/>
            <person name="Jeske O."/>
            <person name="Meyerdierks A."/>
            <person name="Storesund J.E."/>
            <person name="Kallscheuer N."/>
            <person name="Luecker S."/>
            <person name="Lage O.M."/>
            <person name="Pohl T."/>
            <person name="Merkel B.J."/>
            <person name="Hornburger P."/>
            <person name="Mueller R.-W."/>
            <person name="Bruemmer F."/>
            <person name="Labrenz M."/>
            <person name="Spormann A.M."/>
            <person name="Op den Camp H."/>
            <person name="Overmann J."/>
            <person name="Amann R."/>
            <person name="Jetten M.S.M."/>
            <person name="Mascher T."/>
            <person name="Medema M.H."/>
            <person name="Devos D.P."/>
            <person name="Kaster A.-K."/>
            <person name="Ovreas L."/>
            <person name="Rohde M."/>
            <person name="Galperin M.Y."/>
            <person name="Jogler C."/>
        </authorList>
    </citation>
    <scope>NUCLEOTIDE SEQUENCE [LARGE SCALE GENOMIC DNA]</scope>
    <source>
        <strain evidence="1 2">Mal48</strain>
    </source>
</reference>
<sequence>MILLRCFFFRLHHIHSHRLDHPSAIQTHAWEHAVKTGLGANRGVLSLSKESFGHNWSFLRRGKSAEPFRWLLMHEATQQVSVSEVFPDWLA</sequence>
<proteinExistence type="predicted"/>